<dbReference type="EMBL" id="AZBU02000005">
    <property type="protein sequence ID" value="TKR76452.1"/>
    <property type="molecule type" value="Genomic_DNA"/>
</dbReference>
<keyword evidence="2" id="KW-0472">Membrane</keyword>
<dbReference type="Proteomes" id="UP000298663">
    <property type="component" value="Unassembled WGS sequence"/>
</dbReference>
<evidence type="ECO:0000313" key="3">
    <source>
        <dbReference type="EMBL" id="TKR76452.1"/>
    </source>
</evidence>
<accession>A0A4U5N2X1</accession>
<comment type="caution">
    <text evidence="3">The sequence shown here is derived from an EMBL/GenBank/DDBJ whole genome shotgun (WGS) entry which is preliminary data.</text>
</comment>
<feature type="compositionally biased region" description="Polar residues" evidence="1">
    <location>
        <begin position="150"/>
        <end position="159"/>
    </location>
</feature>
<keyword evidence="4" id="KW-1185">Reference proteome</keyword>
<sequence>MGASFVRVEHPPCAVGRSGGKRTGRNPQRYLCVVCLHTDGATVNRLFLRFVHAQGLSLFLSILLWTISIGVFFSVSSLHPPSPARLPNLPNRKPCRTASRGARARSSRRRRYRKAPARRRSSRPKLLPPQRTRRRIWSGRRPRMRRPKNEPTQVLTISSDAPKDEGTSF</sequence>
<reference evidence="3 4" key="1">
    <citation type="journal article" date="2015" name="Genome Biol.">
        <title>Comparative genomics of Steinernema reveals deeply conserved gene regulatory networks.</title>
        <authorList>
            <person name="Dillman A.R."/>
            <person name="Macchietto M."/>
            <person name="Porter C.F."/>
            <person name="Rogers A."/>
            <person name="Williams B."/>
            <person name="Antoshechkin I."/>
            <person name="Lee M.M."/>
            <person name="Goodwin Z."/>
            <person name="Lu X."/>
            <person name="Lewis E.E."/>
            <person name="Goodrich-Blair H."/>
            <person name="Stock S.P."/>
            <person name="Adams B.J."/>
            <person name="Sternberg P.W."/>
            <person name="Mortazavi A."/>
        </authorList>
    </citation>
    <scope>NUCLEOTIDE SEQUENCE [LARGE SCALE GENOMIC DNA]</scope>
    <source>
        <strain evidence="3 4">ALL</strain>
    </source>
</reference>
<keyword evidence="2" id="KW-1133">Transmembrane helix</keyword>
<reference evidence="3 4" key="2">
    <citation type="journal article" date="2019" name="G3 (Bethesda)">
        <title>Hybrid Assembly of the Genome of the Entomopathogenic Nematode Steinernema carpocapsae Identifies the X-Chromosome.</title>
        <authorList>
            <person name="Serra L."/>
            <person name="Macchietto M."/>
            <person name="Macias-Munoz A."/>
            <person name="McGill C.J."/>
            <person name="Rodriguez I.M."/>
            <person name="Rodriguez B."/>
            <person name="Murad R."/>
            <person name="Mortazavi A."/>
        </authorList>
    </citation>
    <scope>NUCLEOTIDE SEQUENCE [LARGE SCALE GENOMIC DNA]</scope>
    <source>
        <strain evidence="3 4">ALL</strain>
    </source>
</reference>
<evidence type="ECO:0000256" key="1">
    <source>
        <dbReference type="SAM" id="MobiDB-lite"/>
    </source>
</evidence>
<keyword evidence="2" id="KW-0812">Transmembrane</keyword>
<evidence type="ECO:0000256" key="2">
    <source>
        <dbReference type="SAM" id="Phobius"/>
    </source>
</evidence>
<feature type="compositionally biased region" description="Basic residues" evidence="1">
    <location>
        <begin position="131"/>
        <end position="146"/>
    </location>
</feature>
<organism evidence="3 4">
    <name type="scientific">Steinernema carpocapsae</name>
    <name type="common">Entomopathogenic nematode</name>
    <dbReference type="NCBI Taxonomy" id="34508"/>
    <lineage>
        <taxon>Eukaryota</taxon>
        <taxon>Metazoa</taxon>
        <taxon>Ecdysozoa</taxon>
        <taxon>Nematoda</taxon>
        <taxon>Chromadorea</taxon>
        <taxon>Rhabditida</taxon>
        <taxon>Tylenchina</taxon>
        <taxon>Panagrolaimomorpha</taxon>
        <taxon>Strongyloidoidea</taxon>
        <taxon>Steinernematidae</taxon>
        <taxon>Steinernema</taxon>
    </lineage>
</organism>
<proteinExistence type="predicted"/>
<evidence type="ECO:0000313" key="4">
    <source>
        <dbReference type="Proteomes" id="UP000298663"/>
    </source>
</evidence>
<feature type="compositionally biased region" description="Basic residues" evidence="1">
    <location>
        <begin position="102"/>
        <end position="123"/>
    </location>
</feature>
<dbReference type="AlphaFoldDB" id="A0A4U5N2X1"/>
<gene>
    <name evidence="3" type="ORF">L596_017586</name>
</gene>
<feature type="region of interest" description="Disordered" evidence="1">
    <location>
        <begin position="82"/>
        <end position="169"/>
    </location>
</feature>
<feature type="transmembrane region" description="Helical" evidence="2">
    <location>
        <begin position="55"/>
        <end position="75"/>
    </location>
</feature>
<protein>
    <submittedName>
        <fullName evidence="3">Uncharacterized protein</fullName>
    </submittedName>
</protein>
<name>A0A4U5N2X1_STECR</name>